<dbReference type="InterPro" id="IPR038765">
    <property type="entry name" value="Papain-like_cys_pep_sf"/>
</dbReference>
<dbReference type="Gene3D" id="3.40.395.10">
    <property type="entry name" value="Adenoviral Proteinase, Chain A"/>
    <property type="match status" value="1"/>
</dbReference>
<feature type="region of interest" description="Disordered" evidence="6">
    <location>
        <begin position="512"/>
        <end position="586"/>
    </location>
</feature>
<keyword evidence="2" id="KW-0597">Phosphoprotein</keyword>
<gene>
    <name evidence="8" type="ORF">ODALV1_LOCUS26908</name>
</gene>
<keyword evidence="5" id="KW-0378">Hydrolase</keyword>
<evidence type="ECO:0000256" key="5">
    <source>
        <dbReference type="ARBA" id="ARBA00022801"/>
    </source>
</evidence>
<dbReference type="Proteomes" id="UP001642540">
    <property type="component" value="Unassembled WGS sequence"/>
</dbReference>
<evidence type="ECO:0000313" key="8">
    <source>
        <dbReference type="EMBL" id="CAL8137418.1"/>
    </source>
</evidence>
<proteinExistence type="inferred from homology"/>
<evidence type="ECO:0000256" key="3">
    <source>
        <dbReference type="ARBA" id="ARBA00022670"/>
    </source>
</evidence>
<evidence type="ECO:0000256" key="6">
    <source>
        <dbReference type="SAM" id="MobiDB-lite"/>
    </source>
</evidence>
<sequence>MEKSEAKKFKDTINLIQELIRDVSCERCKYLEKQVYILDCCLAKYCKTCAEETRQELCAKCATKRSTTNFQNDFFSSSVAKLLIPFGENFRKDRTNVVKFLAEAKSLLSKIKGLGDFKTMPESIPQAPTSFPESEVAVCAFTKSNTSETEGEPESALRLLTDPGSAVLLYEGKNNVKMSICPNDISCLRHSKFLNDQIIAFWLEVIQTELLNDNDKKRTFVFDSFFYSKLTEKVKKRTAEKGSMSAAERRHARVKKRTKNVDIFEKDFLIVPINENSHWFIAIICFPGLQGYHDYNSLELLPNYKRMKSSKTSGRTMISIQPKKESTASYSNGDEAPEDEDEIESQMSTEPEDECSSPAESKIETDSNHRRNETGGGLKRKSEFGQGVKHPCILIFDSYTRESRGRVFSTLREYLKIEYKTKKQGNRVYDKTTMPGCMPKVPQQPNKTDCGLYLLQYVESFFSSPIQNFETLDLSLKNWFQTSIVENKRREIYEFILKKVEQLYPQNLARIPTVNFEPGDDNLNPEPPLHTEDDDSDNSLYPEPPLHTEDDDSGENLNPEPPLHTEDDDSDDLLETVPSKGNSESHDHNFVIVDFFSYY</sequence>
<feature type="compositionally biased region" description="Acidic residues" evidence="6">
    <location>
        <begin position="335"/>
        <end position="355"/>
    </location>
</feature>
<evidence type="ECO:0000313" key="9">
    <source>
        <dbReference type="Proteomes" id="UP001642540"/>
    </source>
</evidence>
<name>A0ABP1RWN3_9HEXA</name>
<keyword evidence="4" id="KW-0833">Ubl conjugation pathway</keyword>
<evidence type="ECO:0000259" key="7">
    <source>
        <dbReference type="PROSITE" id="PS50600"/>
    </source>
</evidence>
<keyword evidence="3" id="KW-0645">Protease</keyword>
<comment type="caution">
    <text evidence="8">The sequence shown here is derived from an EMBL/GenBank/DDBJ whole genome shotgun (WGS) entry which is preliminary data.</text>
</comment>
<dbReference type="EMBL" id="CAXLJM020000117">
    <property type="protein sequence ID" value="CAL8137418.1"/>
    <property type="molecule type" value="Genomic_DNA"/>
</dbReference>
<dbReference type="Pfam" id="PF02902">
    <property type="entry name" value="Peptidase_C48"/>
    <property type="match status" value="1"/>
</dbReference>
<dbReference type="PANTHER" id="PTHR46896">
    <property type="entry name" value="SENTRIN-SPECIFIC PROTEASE"/>
    <property type="match status" value="1"/>
</dbReference>
<reference evidence="8 9" key="1">
    <citation type="submission" date="2024-08" db="EMBL/GenBank/DDBJ databases">
        <authorList>
            <person name="Cucini C."/>
            <person name="Frati F."/>
        </authorList>
    </citation>
    <scope>NUCLEOTIDE SEQUENCE [LARGE SCALE GENOMIC DNA]</scope>
</reference>
<feature type="compositionally biased region" description="Basic and acidic residues" evidence="6">
    <location>
        <begin position="361"/>
        <end position="373"/>
    </location>
</feature>
<dbReference type="SUPFAM" id="SSF54001">
    <property type="entry name" value="Cysteine proteinases"/>
    <property type="match status" value="1"/>
</dbReference>
<evidence type="ECO:0000256" key="4">
    <source>
        <dbReference type="ARBA" id="ARBA00022786"/>
    </source>
</evidence>
<comment type="similarity">
    <text evidence="1">Belongs to the peptidase C48 family.</text>
</comment>
<feature type="domain" description="Ubiquitin-like protease family profile" evidence="7">
    <location>
        <begin position="178"/>
        <end position="461"/>
    </location>
</feature>
<protein>
    <recommendedName>
        <fullName evidence="7">Ubiquitin-like protease family profile domain-containing protein</fullName>
    </recommendedName>
</protein>
<evidence type="ECO:0000256" key="2">
    <source>
        <dbReference type="ARBA" id="ARBA00022553"/>
    </source>
</evidence>
<dbReference type="PROSITE" id="PS50600">
    <property type="entry name" value="ULP_PROTEASE"/>
    <property type="match status" value="1"/>
</dbReference>
<dbReference type="InterPro" id="IPR003653">
    <property type="entry name" value="Peptidase_C48_C"/>
</dbReference>
<keyword evidence="9" id="KW-1185">Reference proteome</keyword>
<dbReference type="InterPro" id="IPR051947">
    <property type="entry name" value="Sentrin-specific_protease"/>
</dbReference>
<organism evidence="8 9">
    <name type="scientific">Orchesella dallaii</name>
    <dbReference type="NCBI Taxonomy" id="48710"/>
    <lineage>
        <taxon>Eukaryota</taxon>
        <taxon>Metazoa</taxon>
        <taxon>Ecdysozoa</taxon>
        <taxon>Arthropoda</taxon>
        <taxon>Hexapoda</taxon>
        <taxon>Collembola</taxon>
        <taxon>Entomobryomorpha</taxon>
        <taxon>Entomobryoidea</taxon>
        <taxon>Orchesellidae</taxon>
        <taxon>Orchesellinae</taxon>
        <taxon>Orchesella</taxon>
    </lineage>
</organism>
<feature type="region of interest" description="Disordered" evidence="6">
    <location>
        <begin position="311"/>
        <end position="383"/>
    </location>
</feature>
<accession>A0ABP1RWN3</accession>
<dbReference type="PANTHER" id="PTHR46896:SF3">
    <property type="entry name" value="FI06413P-RELATED"/>
    <property type="match status" value="1"/>
</dbReference>
<evidence type="ECO:0000256" key="1">
    <source>
        <dbReference type="ARBA" id="ARBA00005234"/>
    </source>
</evidence>